<evidence type="ECO:0000259" key="2">
    <source>
        <dbReference type="Pfam" id="PF12158"/>
    </source>
</evidence>
<dbReference type="InterPro" id="IPR021994">
    <property type="entry name" value="DUF3592"/>
</dbReference>
<evidence type="ECO:0000313" key="4">
    <source>
        <dbReference type="Proteomes" id="UP001144096"/>
    </source>
</evidence>
<feature type="transmembrane region" description="Helical" evidence="1">
    <location>
        <begin position="112"/>
        <end position="133"/>
    </location>
</feature>
<organism evidence="3 4">
    <name type="scientific">Amycolatopsis iheyensis</name>
    <dbReference type="NCBI Taxonomy" id="2945988"/>
    <lineage>
        <taxon>Bacteria</taxon>
        <taxon>Bacillati</taxon>
        <taxon>Actinomycetota</taxon>
        <taxon>Actinomycetes</taxon>
        <taxon>Pseudonocardiales</taxon>
        <taxon>Pseudonocardiaceae</taxon>
        <taxon>Amycolatopsis</taxon>
    </lineage>
</organism>
<dbReference type="Pfam" id="PF12158">
    <property type="entry name" value="DUF3592"/>
    <property type="match status" value="1"/>
</dbReference>
<accession>A0A9X2NHX8</accession>
<feature type="transmembrane region" description="Helical" evidence="1">
    <location>
        <begin position="12"/>
        <end position="33"/>
    </location>
</feature>
<keyword evidence="1" id="KW-1133">Transmembrane helix</keyword>
<protein>
    <submittedName>
        <fullName evidence="3">DUF3592 domain-containing protein</fullName>
    </submittedName>
</protein>
<feature type="domain" description="DUF3592" evidence="2">
    <location>
        <begin position="148"/>
        <end position="206"/>
    </location>
</feature>
<evidence type="ECO:0000313" key="3">
    <source>
        <dbReference type="EMBL" id="MCR6488173.1"/>
    </source>
</evidence>
<name>A0A9X2NHX8_9PSEU</name>
<keyword evidence="1" id="KW-0812">Transmembrane</keyword>
<gene>
    <name evidence="3" type="ORF">M8542_35630</name>
</gene>
<reference evidence="3" key="1">
    <citation type="submission" date="2022-06" db="EMBL/GenBank/DDBJ databases">
        <title>Amycolatopsis iheyaensis sp. nov., a new species of the genus Amycolatopsis isolated from soil in Iheya island, Japan.</title>
        <authorList>
            <person name="Ngamcharungchit C."/>
            <person name="Kanto H."/>
            <person name="Take A."/>
            <person name="Intra B."/>
            <person name="Matsumoto A."/>
            <person name="Panbangred W."/>
            <person name="Inahashi Y."/>
        </authorList>
    </citation>
    <scope>NUCLEOTIDE SEQUENCE</scope>
    <source>
        <strain evidence="3">OK19-0408</strain>
    </source>
</reference>
<dbReference type="AlphaFoldDB" id="A0A9X2NHX8"/>
<dbReference type="Proteomes" id="UP001144096">
    <property type="component" value="Unassembled WGS sequence"/>
</dbReference>
<dbReference type="RefSeq" id="WP_257924732.1">
    <property type="nucleotide sequence ID" value="NZ_JAMXQV010000023.1"/>
</dbReference>
<feature type="transmembrane region" description="Helical" evidence="1">
    <location>
        <begin position="221"/>
        <end position="242"/>
    </location>
</feature>
<evidence type="ECO:0000256" key="1">
    <source>
        <dbReference type="SAM" id="Phobius"/>
    </source>
</evidence>
<dbReference type="EMBL" id="JAMXQV010000023">
    <property type="protein sequence ID" value="MCR6488173.1"/>
    <property type="molecule type" value="Genomic_DNA"/>
</dbReference>
<keyword evidence="4" id="KW-1185">Reference proteome</keyword>
<feature type="transmembrane region" description="Helical" evidence="1">
    <location>
        <begin position="45"/>
        <end position="63"/>
    </location>
</feature>
<keyword evidence="1" id="KW-0472">Membrane</keyword>
<proteinExistence type="predicted"/>
<sequence length="347" mass="36988">MTLEARGRRVWLILLVLGVLVFLVFAAGTTYSLLAPGYVFEDGELLGEAGILTGSAALVAFASHRLRVAERRILAADKDFGAWLPGEVATTGSDGVDLAGETRRLRRIARHAAALTLVWVALFAGGLTVATLVDTAAEDLLATGVRTAGVVTAVHNPAKGAPTMQVEYESPGRHWSAEIHRDSGRAYGVGDAVTAVYDPADPAHVRTTEEMNENQVLVGSGVVPMLVGLGGLPFTIVAAAGWRRRVRAVAATGWRLARVTVVPDTRGGRRSRLADVHVAYPDGSAIVLRCVLSTHSPGALENEANRRAWIGGWGRQMVVLFPYGPRKPGPLLVPVHATRQRVSRSPR</sequence>
<comment type="caution">
    <text evidence="3">The sequence shown here is derived from an EMBL/GenBank/DDBJ whole genome shotgun (WGS) entry which is preliminary data.</text>
</comment>